<dbReference type="Pfam" id="PF13765">
    <property type="entry name" value="PRY"/>
    <property type="match status" value="1"/>
</dbReference>
<dbReference type="Pfam" id="PF15227">
    <property type="entry name" value="zf-C3HC4_4"/>
    <property type="match status" value="1"/>
</dbReference>
<evidence type="ECO:0000256" key="7">
    <source>
        <dbReference type="ARBA" id="ARBA00022679"/>
    </source>
</evidence>
<keyword evidence="10" id="KW-0833">Ubl conjugation pathway</keyword>
<evidence type="ECO:0000256" key="8">
    <source>
        <dbReference type="ARBA" id="ARBA00022723"/>
    </source>
</evidence>
<keyword evidence="6" id="KW-0963">Cytoplasm</keyword>
<evidence type="ECO:0000256" key="3">
    <source>
        <dbReference type="ARBA" id="ARBA00004906"/>
    </source>
</evidence>
<comment type="similarity">
    <text evidence="4">Belongs to the TRIM/RBCC family.</text>
</comment>
<dbReference type="InterPro" id="IPR013320">
    <property type="entry name" value="ConA-like_dom_sf"/>
</dbReference>
<keyword evidence="8" id="KW-0479">Metal-binding</keyword>
<dbReference type="SMART" id="SM00449">
    <property type="entry name" value="SPRY"/>
    <property type="match status" value="1"/>
</dbReference>
<evidence type="ECO:0000256" key="6">
    <source>
        <dbReference type="ARBA" id="ARBA00022490"/>
    </source>
</evidence>
<evidence type="ECO:0000313" key="18">
    <source>
        <dbReference type="Ensembl" id="ENSCSRP00000008524.1"/>
    </source>
</evidence>
<evidence type="ECO:0000256" key="11">
    <source>
        <dbReference type="ARBA" id="ARBA00022833"/>
    </source>
</evidence>
<comment type="catalytic activity">
    <reaction evidence="1">
        <text>S-ubiquitinyl-[E2 ubiquitin-conjugating enzyme]-L-cysteine + [acceptor protein]-L-lysine = [E2 ubiquitin-conjugating enzyme]-L-cysteine + N(6)-ubiquitinyl-[acceptor protein]-L-lysine.</text>
        <dbReference type="EC" id="2.3.2.27"/>
    </reaction>
</comment>
<dbReference type="InterPro" id="IPR003879">
    <property type="entry name" value="Butyrophylin_SPRY"/>
</dbReference>
<keyword evidence="9 13" id="KW-0863">Zinc-finger</keyword>
<dbReference type="InterPro" id="IPR000315">
    <property type="entry name" value="Znf_B-box"/>
</dbReference>
<dbReference type="PROSITE" id="PS50188">
    <property type="entry name" value="B302_SPRY"/>
    <property type="match status" value="1"/>
</dbReference>
<dbReference type="Gene3D" id="3.30.160.60">
    <property type="entry name" value="Classic Zinc Finger"/>
    <property type="match status" value="1"/>
</dbReference>
<dbReference type="Gene3D" id="3.30.40.10">
    <property type="entry name" value="Zinc/RING finger domain, C3HC4 (zinc finger)"/>
    <property type="match status" value="1"/>
</dbReference>
<dbReference type="CDD" id="cd12888">
    <property type="entry name" value="SPRY_PRY_TRIM7_like"/>
    <property type="match status" value="1"/>
</dbReference>
<dbReference type="CDD" id="cd16594">
    <property type="entry name" value="RING-HC_TRIM7-like_C-IV"/>
    <property type="match status" value="1"/>
</dbReference>
<evidence type="ECO:0000259" key="16">
    <source>
        <dbReference type="PROSITE" id="PS50119"/>
    </source>
</evidence>
<dbReference type="SMART" id="SM00184">
    <property type="entry name" value="RING"/>
    <property type="match status" value="1"/>
</dbReference>
<evidence type="ECO:0000256" key="13">
    <source>
        <dbReference type="PROSITE-ProRule" id="PRU00024"/>
    </source>
</evidence>
<evidence type="ECO:0000256" key="12">
    <source>
        <dbReference type="ARBA" id="ARBA00023054"/>
    </source>
</evidence>
<evidence type="ECO:0000256" key="4">
    <source>
        <dbReference type="ARBA" id="ARBA00008518"/>
    </source>
</evidence>
<evidence type="ECO:0000256" key="1">
    <source>
        <dbReference type="ARBA" id="ARBA00000900"/>
    </source>
</evidence>
<keyword evidence="7" id="KW-0808">Transferase</keyword>
<feature type="domain" description="B box-type" evidence="16">
    <location>
        <begin position="90"/>
        <end position="131"/>
    </location>
</feature>
<feature type="domain" description="RING-type" evidence="15">
    <location>
        <begin position="16"/>
        <end position="57"/>
    </location>
</feature>
<comment type="subcellular location">
    <subcellularLocation>
        <location evidence="2">Cytoplasm</location>
    </subcellularLocation>
</comment>
<reference evidence="18" key="2">
    <citation type="submission" date="2025-09" db="UniProtKB">
        <authorList>
            <consortium name="Ensembl"/>
        </authorList>
    </citation>
    <scope>IDENTIFICATION</scope>
</reference>
<dbReference type="InterPro" id="IPR050143">
    <property type="entry name" value="TRIM/RBCC"/>
</dbReference>
<dbReference type="Ensembl" id="ENSCSRT00000008819.1">
    <property type="protein sequence ID" value="ENSCSRP00000008524.1"/>
    <property type="gene ID" value="ENSCSRG00000006366.1"/>
</dbReference>
<dbReference type="Gene3D" id="2.60.120.920">
    <property type="match status" value="1"/>
</dbReference>
<feature type="coiled-coil region" evidence="14">
    <location>
        <begin position="189"/>
        <end position="238"/>
    </location>
</feature>
<evidence type="ECO:0000256" key="2">
    <source>
        <dbReference type="ARBA" id="ARBA00004496"/>
    </source>
</evidence>
<dbReference type="InterPro" id="IPR001870">
    <property type="entry name" value="B30.2/SPRY"/>
</dbReference>
<dbReference type="InterPro" id="IPR013083">
    <property type="entry name" value="Znf_RING/FYVE/PHD"/>
</dbReference>
<protein>
    <recommendedName>
        <fullName evidence="5">RING-type E3 ubiquitin transferase</fullName>
        <ecNumber evidence="5">2.3.2.27</ecNumber>
    </recommendedName>
</protein>
<dbReference type="InterPro" id="IPR043136">
    <property type="entry name" value="B30.2/SPRY_sf"/>
</dbReference>
<dbReference type="PROSITE" id="PS50089">
    <property type="entry name" value="ZF_RING_2"/>
    <property type="match status" value="1"/>
</dbReference>
<evidence type="ECO:0000313" key="19">
    <source>
        <dbReference type="Proteomes" id="UP000694403"/>
    </source>
</evidence>
<keyword evidence="12 14" id="KW-0175">Coiled coil</keyword>
<accession>A0A8C3S456</accession>
<dbReference type="InterPro" id="IPR006574">
    <property type="entry name" value="PRY"/>
</dbReference>
<dbReference type="EC" id="2.3.2.27" evidence="5"/>
<comment type="pathway">
    <text evidence="3">Protein modification; protein ubiquitination.</text>
</comment>
<evidence type="ECO:0000259" key="15">
    <source>
        <dbReference type="PROSITE" id="PS50089"/>
    </source>
</evidence>
<dbReference type="PRINTS" id="PR01407">
    <property type="entry name" value="BUTYPHLNCDUF"/>
</dbReference>
<organism evidence="18 19">
    <name type="scientific">Chelydra serpentina</name>
    <name type="common">Snapping turtle</name>
    <name type="synonym">Testudo serpentina</name>
    <dbReference type="NCBI Taxonomy" id="8475"/>
    <lineage>
        <taxon>Eukaryota</taxon>
        <taxon>Metazoa</taxon>
        <taxon>Chordata</taxon>
        <taxon>Craniata</taxon>
        <taxon>Vertebrata</taxon>
        <taxon>Euteleostomi</taxon>
        <taxon>Archelosauria</taxon>
        <taxon>Testudinata</taxon>
        <taxon>Testudines</taxon>
        <taxon>Cryptodira</taxon>
        <taxon>Durocryptodira</taxon>
        <taxon>Americhelydia</taxon>
        <taxon>Chelydroidea</taxon>
        <taxon>Chelydridae</taxon>
        <taxon>Chelydra</taxon>
    </lineage>
</organism>
<dbReference type="GO" id="GO:0008270">
    <property type="term" value="F:zinc ion binding"/>
    <property type="evidence" value="ECO:0007669"/>
    <property type="project" value="UniProtKB-KW"/>
</dbReference>
<dbReference type="Pfam" id="PF00622">
    <property type="entry name" value="SPRY"/>
    <property type="match status" value="1"/>
</dbReference>
<dbReference type="SMART" id="SM00589">
    <property type="entry name" value="PRY"/>
    <property type="match status" value="1"/>
</dbReference>
<evidence type="ECO:0000256" key="9">
    <source>
        <dbReference type="ARBA" id="ARBA00022771"/>
    </source>
</evidence>
<dbReference type="InterPro" id="IPR020457">
    <property type="entry name" value="Znf_B-box_chordata"/>
</dbReference>
<dbReference type="GO" id="GO:0061630">
    <property type="term" value="F:ubiquitin protein ligase activity"/>
    <property type="evidence" value="ECO:0007669"/>
    <property type="project" value="UniProtKB-EC"/>
</dbReference>
<dbReference type="PANTHER" id="PTHR24103">
    <property type="entry name" value="E3 UBIQUITIN-PROTEIN LIGASE TRIM"/>
    <property type="match status" value="1"/>
</dbReference>
<keyword evidence="11" id="KW-0862">Zinc</keyword>
<dbReference type="FunFam" id="2.60.120.920:FF:000004">
    <property type="entry name" value="Butyrophilin subfamily 1 member A1"/>
    <property type="match status" value="1"/>
</dbReference>
<reference evidence="18" key="1">
    <citation type="submission" date="2025-08" db="UniProtKB">
        <authorList>
            <consortium name="Ensembl"/>
        </authorList>
    </citation>
    <scope>IDENTIFICATION</scope>
</reference>
<dbReference type="Pfam" id="PF00643">
    <property type="entry name" value="zf-B_box"/>
    <property type="match status" value="1"/>
</dbReference>
<dbReference type="InterPro" id="IPR001841">
    <property type="entry name" value="Znf_RING"/>
</dbReference>
<dbReference type="SUPFAM" id="SSF57850">
    <property type="entry name" value="RING/U-box"/>
    <property type="match status" value="1"/>
</dbReference>
<dbReference type="PRINTS" id="PR01406">
    <property type="entry name" value="BBOXZNFINGER"/>
</dbReference>
<dbReference type="PROSITE" id="PS00518">
    <property type="entry name" value="ZF_RING_1"/>
    <property type="match status" value="1"/>
</dbReference>
<dbReference type="InterPro" id="IPR017907">
    <property type="entry name" value="Znf_RING_CS"/>
</dbReference>
<feature type="domain" description="B30.2/SPRY" evidence="17">
    <location>
        <begin position="301"/>
        <end position="490"/>
    </location>
</feature>
<sequence length="490" mass="55775">MATENPVESLQEEATCPICLEYFKAPVILDCGHNFCHLCVTQCWQGSDANFSCPQCREILQHRNFRPNRQLANVVELAKQLRLQAAKGAEGERVCETHGEALKLFCEEDQTLICMVCDRSKEHRAHAVVPIEEAAREYKKKIQTHLMSLKKEREKLQEIKVTDTQRSWEHLKQTEAERQKIISEFEQLHQFLREQERLLLARLAELDQEIVKLQDENVTKLSKEISHLSELISELEGKYQQPTSEFLQDIRSTMSRSEEGKFQQLLVASSELERSLSHFCQKNIAVKLTLKKLKDALPLELKTGKGKSMGSDGKSTFPASVTLDPDTAHPRLLLSVDRKILTWDIIRLNRPEHPHRFDSSPCVLGCEGFTSGRHCWEVEVRDGTAWAVGVARESVKRKEELSAAPEGGIWAVQRWGFQFQALTSPPTPLSLSCVPSRIQVSLDCEQGQVAFFNADSEAPIFTFPPTSFTGERIRPFFWVWGVGSQITLYS</sequence>
<evidence type="ECO:0000256" key="10">
    <source>
        <dbReference type="ARBA" id="ARBA00022786"/>
    </source>
</evidence>
<dbReference type="PROSITE" id="PS50119">
    <property type="entry name" value="ZF_BBOX"/>
    <property type="match status" value="1"/>
</dbReference>
<dbReference type="SUPFAM" id="SSF49899">
    <property type="entry name" value="Concanavalin A-like lectins/glucanases"/>
    <property type="match status" value="1"/>
</dbReference>
<dbReference type="SMART" id="SM00336">
    <property type="entry name" value="BBOX"/>
    <property type="match status" value="1"/>
</dbReference>
<dbReference type="GO" id="GO:0005737">
    <property type="term" value="C:cytoplasm"/>
    <property type="evidence" value="ECO:0007669"/>
    <property type="project" value="UniProtKB-SubCell"/>
</dbReference>
<keyword evidence="19" id="KW-1185">Reference proteome</keyword>
<proteinExistence type="inferred from homology"/>
<dbReference type="AlphaFoldDB" id="A0A8C3S456"/>
<dbReference type="CDD" id="cd19762">
    <property type="entry name" value="Bbox2_TRIM7-like"/>
    <property type="match status" value="1"/>
</dbReference>
<evidence type="ECO:0000259" key="17">
    <source>
        <dbReference type="PROSITE" id="PS50188"/>
    </source>
</evidence>
<name>A0A8C3S456_CHESE</name>
<evidence type="ECO:0000256" key="5">
    <source>
        <dbReference type="ARBA" id="ARBA00012483"/>
    </source>
</evidence>
<dbReference type="InterPro" id="IPR003877">
    <property type="entry name" value="SPRY_dom"/>
</dbReference>
<evidence type="ECO:0000256" key="14">
    <source>
        <dbReference type="SAM" id="Coils"/>
    </source>
</evidence>
<dbReference type="SUPFAM" id="SSF57845">
    <property type="entry name" value="B-box zinc-binding domain"/>
    <property type="match status" value="1"/>
</dbReference>
<dbReference type="Proteomes" id="UP000694403">
    <property type="component" value="Unplaced"/>
</dbReference>